<protein>
    <submittedName>
        <fullName evidence="3">Uncharacterized protein DUF2852</fullName>
    </submittedName>
</protein>
<sequence length="142" mass="16460">MTQCGPLRPAWTPLTITLMILGFVFYWPLGLAMIAYILWGDHLHKAFGGVRDDFRDGVRSMRTEFGRTEFGMGGGRTGNGAFDEYRDSELERLEDERRRLDEMRAEFDDFLANLRHARDREEFDQFMSKRRNRGGAEPSAAM</sequence>
<dbReference type="Proteomes" id="UP000244081">
    <property type="component" value="Unassembled WGS sequence"/>
</dbReference>
<feature type="transmembrane region" description="Helical" evidence="2">
    <location>
        <begin position="16"/>
        <end position="39"/>
    </location>
</feature>
<dbReference type="RefSeq" id="WP_107988584.1">
    <property type="nucleotide sequence ID" value="NZ_QAYG01000001.1"/>
</dbReference>
<organism evidence="3 4">
    <name type="scientific">Breoghania corrubedonensis</name>
    <dbReference type="NCBI Taxonomy" id="665038"/>
    <lineage>
        <taxon>Bacteria</taxon>
        <taxon>Pseudomonadati</taxon>
        <taxon>Pseudomonadota</taxon>
        <taxon>Alphaproteobacteria</taxon>
        <taxon>Hyphomicrobiales</taxon>
        <taxon>Stappiaceae</taxon>
        <taxon>Breoghania</taxon>
    </lineage>
</organism>
<keyword evidence="1" id="KW-0175">Coiled coil</keyword>
<gene>
    <name evidence="3" type="ORF">C8N35_1011157</name>
</gene>
<keyword evidence="2" id="KW-0812">Transmembrane</keyword>
<comment type="caution">
    <text evidence="3">The sequence shown here is derived from an EMBL/GenBank/DDBJ whole genome shotgun (WGS) entry which is preliminary data.</text>
</comment>
<keyword evidence="2" id="KW-1133">Transmembrane helix</keyword>
<dbReference type="InterPro" id="IPR021273">
    <property type="entry name" value="DUF2852"/>
</dbReference>
<evidence type="ECO:0000313" key="3">
    <source>
        <dbReference type="EMBL" id="PTW63107.1"/>
    </source>
</evidence>
<evidence type="ECO:0000313" key="4">
    <source>
        <dbReference type="Proteomes" id="UP000244081"/>
    </source>
</evidence>
<keyword evidence="2" id="KW-0472">Membrane</keyword>
<dbReference type="OrthoDB" id="9806878at2"/>
<accession>A0A2T5VH83</accession>
<feature type="coiled-coil region" evidence="1">
    <location>
        <begin position="86"/>
        <end position="120"/>
    </location>
</feature>
<dbReference type="EMBL" id="QAYG01000001">
    <property type="protein sequence ID" value="PTW63107.1"/>
    <property type="molecule type" value="Genomic_DNA"/>
</dbReference>
<proteinExistence type="predicted"/>
<dbReference type="Pfam" id="PF11014">
    <property type="entry name" value="DUF2852"/>
    <property type="match status" value="1"/>
</dbReference>
<name>A0A2T5VH83_9HYPH</name>
<reference evidence="3 4" key="1">
    <citation type="submission" date="2018-04" db="EMBL/GenBank/DDBJ databases">
        <title>Genomic Encyclopedia of Archaeal and Bacterial Type Strains, Phase II (KMG-II): from individual species to whole genera.</title>
        <authorList>
            <person name="Goeker M."/>
        </authorList>
    </citation>
    <scope>NUCLEOTIDE SEQUENCE [LARGE SCALE GENOMIC DNA]</scope>
    <source>
        <strain evidence="3 4">DSM 23382</strain>
    </source>
</reference>
<dbReference type="AlphaFoldDB" id="A0A2T5VH83"/>
<evidence type="ECO:0000256" key="1">
    <source>
        <dbReference type="SAM" id="Coils"/>
    </source>
</evidence>
<keyword evidence="4" id="KW-1185">Reference proteome</keyword>
<evidence type="ECO:0000256" key="2">
    <source>
        <dbReference type="SAM" id="Phobius"/>
    </source>
</evidence>